<dbReference type="PANTHER" id="PTHR48100">
    <property type="entry name" value="BROAD-SPECIFICITY PHOSPHATASE YOR283W-RELATED"/>
    <property type="match status" value="1"/>
</dbReference>
<evidence type="ECO:0000256" key="1">
    <source>
        <dbReference type="ARBA" id="ARBA00023152"/>
    </source>
</evidence>
<dbReference type="SMART" id="SM00855">
    <property type="entry name" value="PGAM"/>
    <property type="match status" value="1"/>
</dbReference>
<dbReference type="InterPro" id="IPR050275">
    <property type="entry name" value="PGM_Phosphatase"/>
</dbReference>
<keyword evidence="4" id="KW-1185">Reference proteome</keyword>
<reference evidence="3 4" key="1">
    <citation type="journal article" date="2018" name="Mol. Biol. Evol.">
        <title>Analysis of the draft genome of the red seaweed Gracilariopsis chorda provides insights into genome size evolution in Rhodophyta.</title>
        <authorList>
            <person name="Lee J."/>
            <person name="Yang E.C."/>
            <person name="Graf L."/>
            <person name="Yang J.H."/>
            <person name="Qiu H."/>
            <person name="Zel Zion U."/>
            <person name="Chan C.X."/>
            <person name="Stephens T.G."/>
            <person name="Weber A.P.M."/>
            <person name="Boo G.H."/>
            <person name="Boo S.M."/>
            <person name="Kim K.M."/>
            <person name="Shin Y."/>
            <person name="Jung M."/>
            <person name="Lee S.J."/>
            <person name="Yim H.S."/>
            <person name="Lee J.H."/>
            <person name="Bhattacharya D."/>
            <person name="Yoon H.S."/>
        </authorList>
    </citation>
    <scope>NUCLEOTIDE SEQUENCE [LARGE SCALE GENOMIC DNA]</scope>
    <source>
        <strain evidence="3 4">SKKU-2015</strain>
        <tissue evidence="3">Whole body</tissue>
    </source>
</reference>
<dbReference type="EMBL" id="NBIV01000004">
    <property type="protein sequence ID" value="PXF49553.1"/>
    <property type="molecule type" value="Genomic_DNA"/>
</dbReference>
<proteinExistence type="predicted"/>
<dbReference type="InterPro" id="IPR001345">
    <property type="entry name" value="PG/BPGM_mutase_AS"/>
</dbReference>
<dbReference type="PROSITE" id="PS00175">
    <property type="entry name" value="PG_MUTASE"/>
    <property type="match status" value="1"/>
</dbReference>
<dbReference type="InterPro" id="IPR013078">
    <property type="entry name" value="His_Pase_superF_clade-1"/>
</dbReference>
<dbReference type="Gene3D" id="3.40.50.1240">
    <property type="entry name" value="Phosphoglycerate mutase-like"/>
    <property type="match status" value="1"/>
</dbReference>
<evidence type="ECO:0000313" key="3">
    <source>
        <dbReference type="EMBL" id="PXF49553.1"/>
    </source>
</evidence>
<accession>A0A2V3J5G5</accession>
<dbReference type="Proteomes" id="UP000247409">
    <property type="component" value="Unassembled WGS sequence"/>
</dbReference>
<dbReference type="SUPFAM" id="SSF53254">
    <property type="entry name" value="Phosphoglycerate mutase-like"/>
    <property type="match status" value="1"/>
</dbReference>
<protein>
    <submittedName>
        <fullName evidence="3">Putative phosphatase</fullName>
    </submittedName>
</protein>
<dbReference type="AlphaFoldDB" id="A0A2V3J5G5"/>
<organism evidence="3 4">
    <name type="scientific">Gracilariopsis chorda</name>
    <dbReference type="NCBI Taxonomy" id="448386"/>
    <lineage>
        <taxon>Eukaryota</taxon>
        <taxon>Rhodophyta</taxon>
        <taxon>Florideophyceae</taxon>
        <taxon>Rhodymeniophycidae</taxon>
        <taxon>Gracilariales</taxon>
        <taxon>Gracilariaceae</taxon>
        <taxon>Gracilariopsis</taxon>
    </lineage>
</organism>
<evidence type="ECO:0000313" key="4">
    <source>
        <dbReference type="Proteomes" id="UP000247409"/>
    </source>
</evidence>
<dbReference type="GO" id="GO:0016791">
    <property type="term" value="F:phosphatase activity"/>
    <property type="evidence" value="ECO:0007669"/>
    <property type="project" value="TreeGrafter"/>
</dbReference>
<dbReference type="Pfam" id="PF00300">
    <property type="entry name" value="His_Phos_1"/>
    <property type="match status" value="1"/>
</dbReference>
<dbReference type="OrthoDB" id="496981at2759"/>
<evidence type="ECO:0000256" key="2">
    <source>
        <dbReference type="ARBA" id="ARBA00023235"/>
    </source>
</evidence>
<name>A0A2V3J5G5_9FLOR</name>
<comment type="caution">
    <text evidence="3">The sequence shown here is derived from an EMBL/GenBank/DDBJ whole genome shotgun (WGS) entry which is preliminary data.</text>
</comment>
<keyword evidence="1" id="KW-0324">Glycolysis</keyword>
<dbReference type="GO" id="GO:0005737">
    <property type="term" value="C:cytoplasm"/>
    <property type="evidence" value="ECO:0007669"/>
    <property type="project" value="TreeGrafter"/>
</dbReference>
<dbReference type="PANTHER" id="PTHR48100:SF1">
    <property type="entry name" value="HISTIDINE PHOSPHATASE FAMILY PROTEIN-RELATED"/>
    <property type="match status" value="1"/>
</dbReference>
<gene>
    <name evidence="3" type="ORF">BWQ96_00623</name>
</gene>
<dbReference type="InterPro" id="IPR029033">
    <property type="entry name" value="His_PPase_superfam"/>
</dbReference>
<dbReference type="CDD" id="cd07067">
    <property type="entry name" value="HP_PGM_like"/>
    <property type="match status" value="1"/>
</dbReference>
<keyword evidence="2" id="KW-0413">Isomerase</keyword>
<sequence length="221" mass="24717">MDRYLLEAELKRKIPLKTVYLVRHGQSTHNAHALGSLGADLNDARYADAPLTPLGHRQAHSLAEEVARISPELVVTSPMTRATQTCLAACSLIPSVSPVVNQVCTERLAYSCDVGTPVSALRDHFPSLDYGNVQPDCWWWSKPGTIPSVENSVAHLRKNPPGAYIDVEPVEHVRKRVNDFRIWLLRRPESKIMVFAHGAFLRSFVGDNVRFDNAEMKKIIL</sequence>